<dbReference type="Gene3D" id="2.60.200.40">
    <property type="match status" value="1"/>
</dbReference>
<dbReference type="AlphaFoldDB" id="A0A0R2E443"/>
<proteinExistence type="inferred from homology"/>
<feature type="domain" description="DAGKc" evidence="5">
    <location>
        <begin position="10"/>
        <end position="141"/>
    </location>
</feature>
<dbReference type="SUPFAM" id="SSF111331">
    <property type="entry name" value="NAD kinase/diacylglycerol kinase-like"/>
    <property type="match status" value="1"/>
</dbReference>
<dbReference type="PANTHER" id="PTHR12358:SF54">
    <property type="entry name" value="SPHINGOSINE KINASE RELATED PROTEIN"/>
    <property type="match status" value="1"/>
</dbReference>
<dbReference type="PATRIC" id="fig|1046596.6.peg.1275"/>
<keyword evidence="4" id="KW-0067">ATP-binding</keyword>
<comment type="caution">
    <text evidence="6">The sequence shown here is derived from an EMBL/GenBank/DDBJ whole genome shotgun (WGS) entry which is preliminary data.</text>
</comment>
<keyword evidence="7" id="KW-1185">Reference proteome</keyword>
<comment type="cofactor">
    <cofactor evidence="1">
        <name>Mg(2+)</name>
        <dbReference type="ChEBI" id="CHEBI:18420"/>
    </cofactor>
</comment>
<dbReference type="EMBL" id="AYYH01000003">
    <property type="protein sequence ID" value="KRN11193.1"/>
    <property type="molecule type" value="Genomic_DNA"/>
</dbReference>
<evidence type="ECO:0000256" key="3">
    <source>
        <dbReference type="ARBA" id="ARBA00022741"/>
    </source>
</evidence>
<dbReference type="PANTHER" id="PTHR12358">
    <property type="entry name" value="SPHINGOSINE KINASE"/>
    <property type="match status" value="1"/>
</dbReference>
<dbReference type="InterPro" id="IPR001206">
    <property type="entry name" value="Diacylglycerol_kinase_cat_dom"/>
</dbReference>
<protein>
    <recommendedName>
        <fullName evidence="5">DAGKc domain-containing protein</fullName>
    </recommendedName>
</protein>
<keyword evidence="3" id="KW-0547">Nucleotide-binding</keyword>
<dbReference type="GO" id="GO:0016301">
    <property type="term" value="F:kinase activity"/>
    <property type="evidence" value="ECO:0007669"/>
    <property type="project" value="InterPro"/>
</dbReference>
<name>A0A0R2E443_9LACO</name>
<dbReference type="InterPro" id="IPR016064">
    <property type="entry name" value="NAD/diacylglycerol_kinase_sf"/>
</dbReference>
<organism evidence="6 7">
    <name type="scientific">Liquorilactobacillus mali KCTC 3596 = DSM 20444</name>
    <dbReference type="NCBI Taxonomy" id="1046596"/>
    <lineage>
        <taxon>Bacteria</taxon>
        <taxon>Bacillati</taxon>
        <taxon>Bacillota</taxon>
        <taxon>Bacilli</taxon>
        <taxon>Lactobacillales</taxon>
        <taxon>Lactobacillaceae</taxon>
        <taxon>Liquorilactobacillus</taxon>
    </lineage>
</organism>
<dbReference type="GO" id="GO:0005524">
    <property type="term" value="F:ATP binding"/>
    <property type="evidence" value="ECO:0007669"/>
    <property type="project" value="UniProtKB-KW"/>
</dbReference>
<evidence type="ECO:0000256" key="2">
    <source>
        <dbReference type="ARBA" id="ARBA00005983"/>
    </source>
</evidence>
<accession>A0A0R2E443</accession>
<dbReference type="InterPro" id="IPR050187">
    <property type="entry name" value="Lipid_Phosphate_FormReg"/>
</dbReference>
<evidence type="ECO:0000256" key="1">
    <source>
        <dbReference type="ARBA" id="ARBA00001946"/>
    </source>
</evidence>
<comment type="similarity">
    <text evidence="2">Belongs to the diacylglycerol/lipid kinase family.</text>
</comment>
<evidence type="ECO:0000313" key="7">
    <source>
        <dbReference type="Proteomes" id="UP000050898"/>
    </source>
</evidence>
<evidence type="ECO:0000259" key="5">
    <source>
        <dbReference type="PROSITE" id="PS50146"/>
    </source>
</evidence>
<gene>
    <name evidence="6" type="ORF">FD00_GL001191</name>
</gene>
<dbReference type="Pfam" id="PF00781">
    <property type="entry name" value="DAGK_cat"/>
    <property type="match status" value="1"/>
</dbReference>
<dbReference type="PROSITE" id="PS50146">
    <property type="entry name" value="DAGK"/>
    <property type="match status" value="1"/>
</dbReference>
<evidence type="ECO:0000256" key="4">
    <source>
        <dbReference type="ARBA" id="ARBA00022840"/>
    </source>
</evidence>
<sequence>MLTKEKRGKGMQLKTMIYFNPKSGSGESQKIADKVETILKNRGLPVYQLKTSTKDEALKKIVLEAPNIDRIICIGGDGTINVLVTALLRGKVRVPIGIIPTGTVNNFAHKWKISDNIDEAVKTILRGRLQSVDIGECNGQAIISSLVFGSLADISNEVRQTEKQKYGFAAYGYNAIRQIGKNSSHQTLLFNKTFSMSAKVWVCLMTTSNYVGGRKYLGETEDGLHLTMLNDMKVNKLLNLGYFALTGNLRKSTTLTTFDIKEIVVRNIEGEMLETRIDGDKGPKLPVKIKWLPKRVQLYVD</sequence>
<dbReference type="Proteomes" id="UP000050898">
    <property type="component" value="Unassembled WGS sequence"/>
</dbReference>
<reference evidence="6 7" key="1">
    <citation type="journal article" date="2015" name="Genome Announc.">
        <title>Expanding the biotechnology potential of lactobacilli through comparative genomics of 213 strains and associated genera.</title>
        <authorList>
            <person name="Sun Z."/>
            <person name="Harris H.M."/>
            <person name="McCann A."/>
            <person name="Guo C."/>
            <person name="Argimon S."/>
            <person name="Zhang W."/>
            <person name="Yang X."/>
            <person name="Jeffery I.B."/>
            <person name="Cooney J.C."/>
            <person name="Kagawa T.F."/>
            <person name="Liu W."/>
            <person name="Song Y."/>
            <person name="Salvetti E."/>
            <person name="Wrobel A."/>
            <person name="Rasinkangas P."/>
            <person name="Parkhill J."/>
            <person name="Rea M.C."/>
            <person name="O'Sullivan O."/>
            <person name="Ritari J."/>
            <person name="Douillard F.P."/>
            <person name="Paul Ross R."/>
            <person name="Yang R."/>
            <person name="Briner A.E."/>
            <person name="Felis G.E."/>
            <person name="de Vos W.M."/>
            <person name="Barrangou R."/>
            <person name="Klaenhammer T.R."/>
            <person name="Caufield P.W."/>
            <person name="Cui Y."/>
            <person name="Zhang H."/>
            <person name="O'Toole P.W."/>
        </authorList>
    </citation>
    <scope>NUCLEOTIDE SEQUENCE [LARGE SCALE GENOMIC DNA]</scope>
    <source>
        <strain evidence="6 7">DSM 20444</strain>
    </source>
</reference>
<evidence type="ECO:0000313" key="6">
    <source>
        <dbReference type="EMBL" id="KRN11193.1"/>
    </source>
</evidence>
<dbReference type="InterPro" id="IPR017438">
    <property type="entry name" value="ATP-NAD_kinase_N"/>
</dbReference>
<dbReference type="Gene3D" id="3.40.50.10330">
    <property type="entry name" value="Probable inorganic polyphosphate/atp-NAD kinase, domain 1"/>
    <property type="match status" value="1"/>
</dbReference>
<dbReference type="SMART" id="SM00046">
    <property type="entry name" value="DAGKc"/>
    <property type="match status" value="1"/>
</dbReference>